<evidence type="ECO:0000313" key="1">
    <source>
        <dbReference type="EMBL" id="SFF98822.1"/>
    </source>
</evidence>
<reference evidence="2" key="1">
    <citation type="submission" date="2016-10" db="EMBL/GenBank/DDBJ databases">
        <authorList>
            <person name="Varghese N."/>
            <person name="Submissions S."/>
        </authorList>
    </citation>
    <scope>NUCLEOTIDE SEQUENCE [LARGE SCALE GENOMIC DNA]</scope>
    <source>
        <strain evidence="2">DSM 23515</strain>
    </source>
</reference>
<proteinExistence type="predicted"/>
<dbReference type="Proteomes" id="UP000199116">
    <property type="component" value="Unassembled WGS sequence"/>
</dbReference>
<name>A0A1I2N4X3_9FLAO</name>
<dbReference type="RefSeq" id="WP_093305455.1">
    <property type="nucleotide sequence ID" value="NZ_FOOH01000018.1"/>
</dbReference>
<keyword evidence="2" id="KW-1185">Reference proteome</keyword>
<dbReference type="EMBL" id="FOOH01000018">
    <property type="protein sequence ID" value="SFF98822.1"/>
    <property type="molecule type" value="Genomic_DNA"/>
</dbReference>
<sequence length="125" mass="14412">MKKFNIILGLIGVIGLAFFFGTADHKVDCESLKQNEKSDEYSGVIIEKYIDQDQHMYEKVILDKSPGTDVILLDWETSGFFDFLKIGDSISKNPNSLQVNVWRNDKDTIYTLEFYCLEETNCLKK</sequence>
<protein>
    <submittedName>
        <fullName evidence="1">Uncharacterized protein</fullName>
    </submittedName>
</protein>
<gene>
    <name evidence="1" type="ORF">SAMN04488033_11881</name>
</gene>
<dbReference type="AlphaFoldDB" id="A0A1I2N4X3"/>
<accession>A0A1I2N4X3</accession>
<organism evidence="1 2">
    <name type="scientific">Salegentibacter agarivorans</name>
    <dbReference type="NCBI Taxonomy" id="345907"/>
    <lineage>
        <taxon>Bacteria</taxon>
        <taxon>Pseudomonadati</taxon>
        <taxon>Bacteroidota</taxon>
        <taxon>Flavobacteriia</taxon>
        <taxon>Flavobacteriales</taxon>
        <taxon>Flavobacteriaceae</taxon>
        <taxon>Salegentibacter</taxon>
    </lineage>
</organism>
<evidence type="ECO:0000313" key="2">
    <source>
        <dbReference type="Proteomes" id="UP000199116"/>
    </source>
</evidence>